<accession>A0AAF0E9G7</accession>
<proteinExistence type="inferred from homology"/>
<evidence type="ECO:0000256" key="2">
    <source>
        <dbReference type="ARBA" id="ARBA00023157"/>
    </source>
</evidence>
<name>A0AAF0E9G7_9BASI</name>
<protein>
    <recommendedName>
        <fullName evidence="5">Cytochrome c oxidase assembly factor 5</fullName>
    </recommendedName>
</protein>
<gene>
    <name evidence="3" type="ORF">MCAP1_003012</name>
</gene>
<sequence length="158" mass="17808">MRGVCDQLRADLAECLKKSDCMRVHGHSGHECLTQHRDTLPLECQQAYRGFVECKRSLRVSTRGPASSPCMLRAPRLVRPRALAPRLARLQSTARPTSKHALLYSEIVPPVFRVLAYSTAAYFGMHLVWLTLKNREETEAQAADIAQLRTEIQRAQAP</sequence>
<reference evidence="3" key="1">
    <citation type="submission" date="2023-03" db="EMBL/GenBank/DDBJ databases">
        <title>Mating type loci evolution in Malassezia.</title>
        <authorList>
            <person name="Coelho M.A."/>
        </authorList>
    </citation>
    <scope>NUCLEOTIDE SEQUENCE</scope>
    <source>
        <strain evidence="3">CBS 10434</strain>
    </source>
</reference>
<dbReference type="GO" id="GO:0005739">
    <property type="term" value="C:mitochondrion"/>
    <property type="evidence" value="ECO:0007669"/>
    <property type="project" value="TreeGrafter"/>
</dbReference>
<keyword evidence="4" id="KW-1185">Reference proteome</keyword>
<comment type="similarity">
    <text evidence="1">Belongs to the PET191 family.</text>
</comment>
<dbReference type="PANTHER" id="PTHR28627:SF1">
    <property type="entry name" value="CYTOCHROME C OXIDASE ASSEMBLY FACTOR 5"/>
    <property type="match status" value="1"/>
</dbReference>
<keyword evidence="2" id="KW-1015">Disulfide bond</keyword>
<evidence type="ECO:0008006" key="5">
    <source>
        <dbReference type="Google" id="ProtNLM"/>
    </source>
</evidence>
<dbReference type="PANTHER" id="PTHR28627">
    <property type="entry name" value="CYTOCHROME C OXIDASE ASSEMBLY FACTOR 5"/>
    <property type="match status" value="1"/>
</dbReference>
<dbReference type="Proteomes" id="UP001220961">
    <property type="component" value="Chromosome 6"/>
</dbReference>
<dbReference type="EMBL" id="CP119913">
    <property type="protein sequence ID" value="WFD20759.1"/>
    <property type="molecule type" value="Genomic_DNA"/>
</dbReference>
<organism evidence="3 4">
    <name type="scientific">Malassezia caprae</name>
    <dbReference type="NCBI Taxonomy" id="1381934"/>
    <lineage>
        <taxon>Eukaryota</taxon>
        <taxon>Fungi</taxon>
        <taxon>Dikarya</taxon>
        <taxon>Basidiomycota</taxon>
        <taxon>Ustilaginomycotina</taxon>
        <taxon>Malasseziomycetes</taxon>
        <taxon>Malasseziales</taxon>
        <taxon>Malasseziaceae</taxon>
        <taxon>Malassezia</taxon>
    </lineage>
</organism>
<dbReference type="InterPro" id="IPR018793">
    <property type="entry name" value="Cyt_c_oxidase_assmbl_Pet191"/>
</dbReference>
<evidence type="ECO:0000256" key="1">
    <source>
        <dbReference type="ARBA" id="ARBA00007785"/>
    </source>
</evidence>
<dbReference type="GO" id="GO:0033617">
    <property type="term" value="P:mitochondrial respiratory chain complex IV assembly"/>
    <property type="evidence" value="ECO:0007669"/>
    <property type="project" value="TreeGrafter"/>
</dbReference>
<evidence type="ECO:0000313" key="3">
    <source>
        <dbReference type="EMBL" id="WFD20759.1"/>
    </source>
</evidence>
<dbReference type="AlphaFoldDB" id="A0AAF0E9G7"/>
<dbReference type="Pfam" id="PF10203">
    <property type="entry name" value="Pet191_N"/>
    <property type="match status" value="1"/>
</dbReference>
<evidence type="ECO:0000313" key="4">
    <source>
        <dbReference type="Proteomes" id="UP001220961"/>
    </source>
</evidence>